<protein>
    <recommendedName>
        <fullName evidence="3">SynChlorMet cassette protein ScmC</fullName>
    </recommendedName>
</protein>
<evidence type="ECO:0000313" key="1">
    <source>
        <dbReference type="EMBL" id="WMT83417.1"/>
    </source>
</evidence>
<dbReference type="SUPFAM" id="SSF53795">
    <property type="entry name" value="PEP carboxykinase-like"/>
    <property type="match status" value="1"/>
</dbReference>
<name>A0ABY9Q694_9FIRM</name>
<dbReference type="EMBL" id="CP101637">
    <property type="protein sequence ID" value="WMT83417.1"/>
    <property type="molecule type" value="Genomic_DNA"/>
</dbReference>
<reference evidence="1 2" key="1">
    <citation type="submission" date="2022-07" db="EMBL/GenBank/DDBJ databases">
        <title>Genome sequence of Terrisporobacter mayombei DSM6539.</title>
        <authorList>
            <person name="Boeer T."/>
            <person name="Bengelsdorf F.R."/>
            <person name="Daniel R."/>
            <person name="Poehlein A."/>
        </authorList>
    </citation>
    <scope>NUCLEOTIDE SEQUENCE [LARGE SCALE GENOMIC DNA]</scope>
    <source>
        <strain evidence="1 2">DSM 6539</strain>
    </source>
</reference>
<keyword evidence="2" id="KW-1185">Reference proteome</keyword>
<evidence type="ECO:0000313" key="2">
    <source>
        <dbReference type="Proteomes" id="UP001235030"/>
    </source>
</evidence>
<evidence type="ECO:0008006" key="3">
    <source>
        <dbReference type="Google" id="ProtNLM"/>
    </source>
</evidence>
<accession>A0ABY9Q694</accession>
<proteinExistence type="predicted"/>
<dbReference type="Proteomes" id="UP001235030">
    <property type="component" value="Chromosome"/>
</dbReference>
<sequence>MNETSTIEIGKWTIESNYYEEKENYYSFPWKLDSFKKEKNIDNIKFYFDLKQYTLSHDILDKNKIYDARKVFHNYNVFQDENNDFIWRQDDLNKNCLLKYKINPSWDKINLIYSSKNIDDKFLFEYLGRIFFYSVINYGGIVLHSVLMEYNDKGIIISAPSGIGKTTHARMWRDKERALIINGDRALCRKIYGKWTGFGMPWCGTSGEYINRDVEISAIVVLEQAKENSVEKLNILQAFNHMIPNITAPTWEKNLLSKAMDYLEDMVNEIPVYKLKCTPDIEAVELLKKEIDKL</sequence>
<organism evidence="1 2">
    <name type="scientific">Terrisporobacter mayombei</name>
    <dbReference type="NCBI Taxonomy" id="1541"/>
    <lineage>
        <taxon>Bacteria</taxon>
        <taxon>Bacillati</taxon>
        <taxon>Bacillota</taxon>
        <taxon>Clostridia</taxon>
        <taxon>Peptostreptococcales</taxon>
        <taxon>Peptostreptococcaceae</taxon>
        <taxon>Terrisporobacter</taxon>
    </lineage>
</organism>
<gene>
    <name evidence="1" type="ORF">TEMA_39330</name>
</gene>
<dbReference type="RefSeq" id="WP_228106025.1">
    <property type="nucleotide sequence ID" value="NZ_CP101637.1"/>
</dbReference>